<keyword evidence="7 9" id="KW-0663">Pyridoxal phosphate</keyword>
<dbReference type="HAMAP" id="MF_01642">
    <property type="entry name" value="DapL_aminotrans_1"/>
    <property type="match status" value="1"/>
</dbReference>
<protein>
    <recommendedName>
        <fullName evidence="4 9">LL-diaminopimelate aminotransferase</fullName>
        <shortName evidence="9">DAP-AT</shortName>
        <shortName evidence="9">DAP-aminotransferase</shortName>
        <shortName evidence="9">LL-DAP-aminotransferase</shortName>
        <ecNumber evidence="3 9">2.6.1.83</ecNumber>
    </recommendedName>
</protein>
<feature type="binding site" evidence="9">
    <location>
        <position position="292"/>
    </location>
    <ligand>
        <name>substrate</name>
    </ligand>
</feature>
<dbReference type="OrthoDB" id="9802328at2"/>
<proteinExistence type="inferred from homology"/>
<dbReference type="Pfam" id="PF00155">
    <property type="entry name" value="Aminotran_1_2"/>
    <property type="match status" value="1"/>
</dbReference>
<dbReference type="EC" id="2.6.1.83" evidence="3 9"/>
<dbReference type="Gene3D" id="3.40.640.10">
    <property type="entry name" value="Type I PLP-dependent aspartate aminotransferase-like (Major domain)"/>
    <property type="match status" value="1"/>
</dbReference>
<gene>
    <name evidence="9" type="primary">dapL</name>
    <name evidence="11" type="ORF">NIES1031_09330</name>
</gene>
<comment type="caution">
    <text evidence="11">The sequence shown here is derived from an EMBL/GenBank/DDBJ whole genome shotgun (WGS) entry which is preliminary data.</text>
</comment>
<dbReference type="InterPro" id="IPR019942">
    <property type="entry name" value="DapL/ALD1"/>
</dbReference>
<feature type="binding site" evidence="9">
    <location>
        <position position="15"/>
    </location>
    <ligand>
        <name>substrate</name>
    </ligand>
</feature>
<accession>A0A1U7HV47</accession>
<dbReference type="Proteomes" id="UP000185984">
    <property type="component" value="Unassembled WGS sequence"/>
</dbReference>
<keyword evidence="5 9" id="KW-0032">Aminotransferase</keyword>
<feature type="modified residue" description="N6-(pyridoxal phosphate)lysine" evidence="9">
    <location>
        <position position="249"/>
    </location>
</feature>
<comment type="function">
    <text evidence="9">Involved in the synthesis of meso-diaminopimelate (m-DAP or DL-DAP), required for both lysine and peptidoglycan biosynthesis. Catalyzes the direct conversion of tetrahydrodipicolinate to LL-diaminopimelate.</text>
</comment>
<comment type="catalytic activity">
    <reaction evidence="8 9">
        <text>(2S,6S)-2,6-diaminopimelate + 2-oxoglutarate = (S)-2,3,4,5-tetrahydrodipicolinate + L-glutamate + H2O + H(+)</text>
        <dbReference type="Rhea" id="RHEA:23988"/>
        <dbReference type="ChEBI" id="CHEBI:15377"/>
        <dbReference type="ChEBI" id="CHEBI:15378"/>
        <dbReference type="ChEBI" id="CHEBI:16810"/>
        <dbReference type="ChEBI" id="CHEBI:16845"/>
        <dbReference type="ChEBI" id="CHEBI:29985"/>
        <dbReference type="ChEBI" id="CHEBI:57609"/>
        <dbReference type="EC" id="2.6.1.83"/>
    </reaction>
</comment>
<dbReference type="InterPro" id="IPR015421">
    <property type="entry name" value="PyrdxlP-dep_Trfase_major"/>
</dbReference>
<feature type="binding site" evidence="9">
    <location>
        <position position="42"/>
    </location>
    <ligand>
        <name>substrate</name>
    </ligand>
</feature>
<evidence type="ECO:0000256" key="3">
    <source>
        <dbReference type="ARBA" id="ARBA00013138"/>
    </source>
</evidence>
<comment type="subunit">
    <text evidence="9">Homodimer.</text>
</comment>
<comment type="similarity">
    <text evidence="9">Belongs to the class-I pyridoxal-phosphate-dependent aminotransferase family. LL-diaminopimelate aminotransferase subfamily.</text>
</comment>
<dbReference type="Gene3D" id="3.90.1150.10">
    <property type="entry name" value="Aspartate Aminotransferase, domain 1"/>
    <property type="match status" value="1"/>
</dbReference>
<name>A0A1U7HV47_9CHRO</name>
<dbReference type="InterPro" id="IPR015424">
    <property type="entry name" value="PyrdxlP-dep_Trfase"/>
</dbReference>
<feature type="binding site" evidence="9">
    <location>
        <position position="187"/>
    </location>
    <ligand>
        <name>substrate</name>
    </ligand>
</feature>
<feature type="binding site" evidence="9">
    <location>
        <position position="132"/>
    </location>
    <ligand>
        <name>substrate</name>
    </ligand>
</feature>
<feature type="domain" description="Aminotransferase class I/classII large" evidence="10">
    <location>
        <begin position="35"/>
        <end position="405"/>
    </location>
</feature>
<feature type="binding site" evidence="9">
    <location>
        <begin position="108"/>
        <end position="109"/>
    </location>
    <ligand>
        <name>pyridoxal 5'-phosphate</name>
        <dbReference type="ChEBI" id="CHEBI:597326"/>
    </ligand>
</feature>
<dbReference type="RefSeq" id="WP_073549130.1">
    <property type="nucleotide sequence ID" value="NZ_CAWMVK010000040.1"/>
</dbReference>
<evidence type="ECO:0000256" key="5">
    <source>
        <dbReference type="ARBA" id="ARBA00022576"/>
    </source>
</evidence>
<comment type="pathway">
    <text evidence="2 9">Amino-acid biosynthesis; L-lysine biosynthesis via DAP pathway; LL-2,6-diaminopimelate from (S)-tetrahydrodipicolinate (aminotransferase route): step 1/1.</text>
</comment>
<feature type="binding site" evidence="9">
    <location>
        <position position="218"/>
    </location>
    <ligand>
        <name>pyridoxal 5'-phosphate</name>
        <dbReference type="ChEBI" id="CHEBI:597326"/>
    </ligand>
</feature>
<evidence type="ECO:0000256" key="6">
    <source>
        <dbReference type="ARBA" id="ARBA00022679"/>
    </source>
</evidence>
<sequence>MATINDNYLKLKAGYLFPEIARRVNAFADANPEANIIRLGIGDVTEPLPQACRNAMIKAVEEMGDRATFKGYGPEQGYAWLREKIAKHDFQARGCDIDASEIFISDGSKCDTGNILDIFGDDNAIAVTDPVYPVYVDTNVMAGHTGEINDKGEYAGLVYLPITADNNFTAEIPTQKVDLIYLCFPNNPTGATATKEHLKSWVDYAKAHNSIIFFDAAYEAYITDPELPHSIYEIDGARDCAIEFRSFSKNAGFTGTRCALTVVPRTLTAKAADGSDVELWKLWNRRQSTKFNGVSYIVQRGAEAVYSDAGQAQIKALVSFYLENAKIIREQLTAAGIAVYGGVNAPYVWLQTPNNLSSWDFFDKLLHTCNVVGTPGSGFGAAGEGYFRISAFNSRENVEEAMKRITEKFKV</sequence>
<evidence type="ECO:0000313" key="11">
    <source>
        <dbReference type="EMBL" id="OKH27470.1"/>
    </source>
</evidence>
<dbReference type="UniPathway" id="UPA00034">
    <property type="reaction ID" value="UER00466"/>
</dbReference>
<evidence type="ECO:0000259" key="10">
    <source>
        <dbReference type="Pfam" id="PF00155"/>
    </source>
</evidence>
<dbReference type="SUPFAM" id="SSF53383">
    <property type="entry name" value="PLP-dependent transferases"/>
    <property type="match status" value="1"/>
</dbReference>
<feature type="binding site" evidence="9">
    <location>
        <begin position="246"/>
        <end position="248"/>
    </location>
    <ligand>
        <name>pyridoxal 5'-phosphate</name>
        <dbReference type="ChEBI" id="CHEBI:597326"/>
    </ligand>
</feature>
<keyword evidence="12" id="KW-1185">Reference proteome</keyword>
<evidence type="ECO:0000256" key="4">
    <source>
        <dbReference type="ARBA" id="ARBA00018052"/>
    </source>
</evidence>
<dbReference type="STRING" id="247279.NIES1031_09330"/>
<organism evidence="11 12">
    <name type="scientific">Chroogloeocystis siderophila 5.2 s.c.1</name>
    <dbReference type="NCBI Taxonomy" id="247279"/>
    <lineage>
        <taxon>Bacteria</taxon>
        <taxon>Bacillati</taxon>
        <taxon>Cyanobacteriota</taxon>
        <taxon>Cyanophyceae</taxon>
        <taxon>Oscillatoriophycideae</taxon>
        <taxon>Chroococcales</taxon>
        <taxon>Chroococcaceae</taxon>
        <taxon>Chroogloeocystis</taxon>
    </lineage>
</organism>
<evidence type="ECO:0000256" key="8">
    <source>
        <dbReference type="ARBA" id="ARBA00051934"/>
    </source>
</evidence>
<dbReference type="GO" id="GO:0010285">
    <property type="term" value="F:L,L-diaminopimelate aminotransferase activity"/>
    <property type="evidence" value="ECO:0007669"/>
    <property type="project" value="UniProtKB-UniRule"/>
</dbReference>
<comment type="cofactor">
    <cofactor evidence="1 9">
        <name>pyridoxal 5'-phosphate</name>
        <dbReference type="ChEBI" id="CHEBI:597326"/>
    </cofactor>
</comment>
<dbReference type="GO" id="GO:0033362">
    <property type="term" value="P:lysine biosynthetic process via diaminopimelate, diaminopimelate-aminotransferase pathway"/>
    <property type="evidence" value="ECO:0007669"/>
    <property type="project" value="UniProtKB-UniRule"/>
</dbReference>
<dbReference type="InterPro" id="IPR004839">
    <property type="entry name" value="Aminotransferase_I/II_large"/>
</dbReference>
<dbReference type="GO" id="GO:0030170">
    <property type="term" value="F:pyridoxal phosphate binding"/>
    <property type="evidence" value="ECO:0007669"/>
    <property type="project" value="UniProtKB-UniRule"/>
</dbReference>
<dbReference type="CDD" id="cd00609">
    <property type="entry name" value="AAT_like"/>
    <property type="match status" value="1"/>
</dbReference>
<dbReference type="EMBL" id="MRCC01000006">
    <property type="protein sequence ID" value="OKH27470.1"/>
    <property type="molecule type" value="Genomic_DNA"/>
</dbReference>
<evidence type="ECO:0000256" key="1">
    <source>
        <dbReference type="ARBA" id="ARBA00001933"/>
    </source>
</evidence>
<dbReference type="AlphaFoldDB" id="A0A1U7HV47"/>
<feature type="binding site" evidence="9">
    <location>
        <position position="257"/>
    </location>
    <ligand>
        <name>pyridoxal 5'-phosphate</name>
        <dbReference type="ChEBI" id="CHEBI:597326"/>
    </ligand>
</feature>
<dbReference type="FunFam" id="3.40.640.10:FF:000099">
    <property type="entry name" value="LL-diaminopimelate aminotransferase, chloroplastic"/>
    <property type="match status" value="1"/>
</dbReference>
<reference evidence="11 12" key="1">
    <citation type="submission" date="2016-11" db="EMBL/GenBank/DDBJ databases">
        <title>Draft Genome Sequences of Nine Cyanobacterial Strains from Diverse Habitats.</title>
        <authorList>
            <person name="Zhu T."/>
            <person name="Hou S."/>
            <person name="Lu X."/>
            <person name="Hess W.R."/>
        </authorList>
    </citation>
    <scope>NUCLEOTIDE SEQUENCE [LARGE SCALE GENOMIC DNA]</scope>
    <source>
        <strain evidence="11 12">5.2 s.c.1</strain>
    </source>
</reference>
<dbReference type="PANTHER" id="PTHR43144">
    <property type="entry name" value="AMINOTRANSFERASE"/>
    <property type="match status" value="1"/>
</dbReference>
<evidence type="ECO:0000256" key="9">
    <source>
        <dbReference type="HAMAP-Rule" id="MF_01642"/>
    </source>
</evidence>
<feature type="binding site" evidence="9">
    <location>
        <position position="109"/>
    </location>
    <ligand>
        <name>substrate</name>
    </ligand>
</feature>
<feature type="binding site" evidence="9">
    <location>
        <position position="132"/>
    </location>
    <ligand>
        <name>pyridoxal 5'-phosphate</name>
        <dbReference type="ChEBI" id="CHEBI:597326"/>
    </ligand>
</feature>
<dbReference type="InterPro" id="IPR015422">
    <property type="entry name" value="PyrdxlP-dep_Trfase_small"/>
</dbReference>
<keyword evidence="6 9" id="KW-0808">Transferase</keyword>
<evidence type="ECO:0000256" key="7">
    <source>
        <dbReference type="ARBA" id="ARBA00022898"/>
    </source>
</evidence>
<feature type="binding site" evidence="9">
    <location>
        <position position="292"/>
    </location>
    <ligand>
        <name>pyridoxal 5'-phosphate</name>
        <dbReference type="ChEBI" id="CHEBI:597326"/>
    </ligand>
</feature>
<feature type="binding site" evidence="9">
    <location>
        <position position="72"/>
    </location>
    <ligand>
        <name>pyridoxal 5'-phosphate</name>
        <dbReference type="ChEBI" id="CHEBI:597326"/>
    </ligand>
</feature>
<feature type="binding site" evidence="9">
    <location>
        <position position="187"/>
    </location>
    <ligand>
        <name>pyridoxal 5'-phosphate</name>
        <dbReference type="ChEBI" id="CHEBI:597326"/>
    </ligand>
</feature>
<feature type="binding site" evidence="9">
    <location>
        <position position="388"/>
    </location>
    <ligand>
        <name>substrate</name>
    </ligand>
</feature>
<dbReference type="NCBIfam" id="TIGR03542">
    <property type="entry name" value="DAPAT_plant"/>
    <property type="match status" value="1"/>
</dbReference>
<evidence type="ECO:0000313" key="12">
    <source>
        <dbReference type="Proteomes" id="UP000185984"/>
    </source>
</evidence>
<evidence type="ECO:0000256" key="2">
    <source>
        <dbReference type="ARBA" id="ARBA00004982"/>
    </source>
</evidence>